<evidence type="ECO:0000256" key="3">
    <source>
        <dbReference type="ARBA" id="ARBA00022630"/>
    </source>
</evidence>
<evidence type="ECO:0000256" key="12">
    <source>
        <dbReference type="ARBA" id="ARBA00023136"/>
    </source>
</evidence>
<evidence type="ECO:0000256" key="1">
    <source>
        <dbReference type="ARBA" id="ARBA00001974"/>
    </source>
</evidence>
<keyword evidence="12 14" id="KW-0472">Membrane</keyword>
<evidence type="ECO:0000256" key="4">
    <source>
        <dbReference type="ARBA" id="ARBA00022692"/>
    </source>
</evidence>
<evidence type="ECO:0000256" key="9">
    <source>
        <dbReference type="ARBA" id="ARBA00023002"/>
    </source>
</evidence>
<dbReference type="Proteomes" id="UP000199645">
    <property type="component" value="Unassembled WGS sequence"/>
</dbReference>
<dbReference type="InterPro" id="IPR050415">
    <property type="entry name" value="MRET"/>
</dbReference>
<protein>
    <submittedName>
        <fullName evidence="16">Predicted ferric reductase</fullName>
    </submittedName>
</protein>
<feature type="transmembrane region" description="Helical" evidence="14">
    <location>
        <begin position="23"/>
        <end position="44"/>
    </location>
</feature>
<name>A0A1I2E697_9ACTN</name>
<evidence type="ECO:0000259" key="15">
    <source>
        <dbReference type="PROSITE" id="PS51384"/>
    </source>
</evidence>
<comment type="cofactor">
    <cofactor evidence="1">
        <name>FAD</name>
        <dbReference type="ChEBI" id="CHEBI:57692"/>
    </cofactor>
</comment>
<keyword evidence="9" id="KW-0560">Oxidoreductase</keyword>
<evidence type="ECO:0000256" key="11">
    <source>
        <dbReference type="ARBA" id="ARBA00023014"/>
    </source>
</evidence>
<dbReference type="AlphaFoldDB" id="A0A1I2E697"/>
<keyword evidence="5" id="KW-0001">2Fe-2S</keyword>
<sequence>MTDTMQPVAAPPGVARNRRTPRWWADVAGVAAGLSVLVVTALWVGNGGVQQVIGGGSGAVTATGRLTGLWASDLLLLQVLLMARIPIAERVFGQDRLARWHRWIGFTSFWLMVAHIVLIVLGYAGAADTNVFGELWDMIWTYPGMLLATAGTSALVMVVVTSIRVARRKLRYESWHLLHLYAYLGVGLALPHQLWTGADFLASPVSTVYWWTLYAVSAGAVVTYRIGVPLVMNHRHRLVVSRVTTEGPGLTSVYLTGRDLDRLPVRAGQFFQWRFLDGPGWTRAHPYSLSATPHGRELRITVKDLGDGSSRVASLRPGVRALAEGPYGALTADTWTGGPVVLIGCGIGVTPLLALLGELPYRPGEATFVYRARSEEEVAFRAELEWFAHHRGVRLILLLGPRADRPSWLPAHHAGHANAAMPRHPGTAMSRRPDTAMPGRSDTAMPGRSDTAMPGRSDTAVPGRSDAAVPRHPDADTLRGLVPDIARSHAYLCGPAEWTAAARTAAELAGTPAGHVHTEQFSW</sequence>
<dbReference type="GO" id="GO:0016491">
    <property type="term" value="F:oxidoreductase activity"/>
    <property type="evidence" value="ECO:0007669"/>
    <property type="project" value="InterPro"/>
</dbReference>
<feature type="transmembrane region" description="Helical" evidence="14">
    <location>
        <begin position="144"/>
        <end position="166"/>
    </location>
</feature>
<dbReference type="InterPro" id="IPR017938">
    <property type="entry name" value="Riboflavin_synthase-like_b-brl"/>
</dbReference>
<feature type="region of interest" description="Disordered" evidence="13">
    <location>
        <begin position="416"/>
        <end position="477"/>
    </location>
</feature>
<feature type="transmembrane region" description="Helical" evidence="14">
    <location>
        <begin position="178"/>
        <end position="196"/>
    </location>
</feature>
<reference evidence="16 17" key="1">
    <citation type="submission" date="2016-10" db="EMBL/GenBank/DDBJ databases">
        <authorList>
            <person name="de Groot N.N."/>
        </authorList>
    </citation>
    <scope>NUCLEOTIDE SEQUENCE [LARGE SCALE GENOMIC DNA]</scope>
    <source>
        <strain evidence="16 17">DSM 43019</strain>
    </source>
</reference>
<evidence type="ECO:0000256" key="5">
    <source>
        <dbReference type="ARBA" id="ARBA00022714"/>
    </source>
</evidence>
<evidence type="ECO:0000256" key="13">
    <source>
        <dbReference type="SAM" id="MobiDB-lite"/>
    </source>
</evidence>
<keyword evidence="7" id="KW-0274">FAD</keyword>
<keyword evidence="4 14" id="KW-0812">Transmembrane</keyword>
<evidence type="ECO:0000256" key="14">
    <source>
        <dbReference type="SAM" id="Phobius"/>
    </source>
</evidence>
<dbReference type="PANTHER" id="PTHR47354">
    <property type="entry name" value="NADH OXIDOREDUCTASE HCR"/>
    <property type="match status" value="1"/>
</dbReference>
<keyword evidence="3" id="KW-0285">Flavoprotein</keyword>
<evidence type="ECO:0000256" key="2">
    <source>
        <dbReference type="ARBA" id="ARBA00004141"/>
    </source>
</evidence>
<dbReference type="PANTHER" id="PTHR47354:SF8">
    <property type="entry name" value="1,2-PHENYLACETYL-COA EPOXIDASE, SUBUNIT E"/>
    <property type="match status" value="1"/>
</dbReference>
<dbReference type="STRING" id="35752.SAMN05421541_104206"/>
<dbReference type="InterPro" id="IPR039261">
    <property type="entry name" value="FNR_nucleotide-bd"/>
</dbReference>
<keyword evidence="17" id="KW-1185">Reference proteome</keyword>
<dbReference type="InterPro" id="IPR013130">
    <property type="entry name" value="Fe3_Rdtase_TM_dom"/>
</dbReference>
<dbReference type="OrthoDB" id="9801223at2"/>
<dbReference type="Gene3D" id="3.40.50.80">
    <property type="entry name" value="Nucleotide-binding domain of ferredoxin-NADP reductase (FNR) module"/>
    <property type="match status" value="1"/>
</dbReference>
<feature type="transmembrane region" description="Helical" evidence="14">
    <location>
        <begin position="208"/>
        <end position="227"/>
    </location>
</feature>
<gene>
    <name evidence="16" type="ORF">SAMN05421541_104206</name>
</gene>
<evidence type="ECO:0000256" key="6">
    <source>
        <dbReference type="ARBA" id="ARBA00022723"/>
    </source>
</evidence>
<dbReference type="Pfam" id="PF01794">
    <property type="entry name" value="Ferric_reduct"/>
    <property type="match status" value="1"/>
</dbReference>
<dbReference type="EMBL" id="FONV01000004">
    <property type="protein sequence ID" value="SFE88156.1"/>
    <property type="molecule type" value="Genomic_DNA"/>
</dbReference>
<comment type="subcellular location">
    <subcellularLocation>
        <location evidence="2">Membrane</location>
        <topology evidence="2">Multi-pass membrane protein</topology>
    </subcellularLocation>
</comment>
<keyword evidence="6" id="KW-0479">Metal-binding</keyword>
<evidence type="ECO:0000313" key="16">
    <source>
        <dbReference type="EMBL" id="SFE88156.1"/>
    </source>
</evidence>
<evidence type="ECO:0000256" key="7">
    <source>
        <dbReference type="ARBA" id="ARBA00022827"/>
    </source>
</evidence>
<evidence type="ECO:0000313" key="17">
    <source>
        <dbReference type="Proteomes" id="UP000199645"/>
    </source>
</evidence>
<feature type="transmembrane region" description="Helical" evidence="14">
    <location>
        <begin position="103"/>
        <end position="124"/>
    </location>
</feature>
<feature type="domain" description="FAD-binding FR-type" evidence="15">
    <location>
        <begin position="233"/>
        <end position="333"/>
    </location>
</feature>
<keyword evidence="8 14" id="KW-1133">Transmembrane helix</keyword>
<dbReference type="SUPFAM" id="SSF63380">
    <property type="entry name" value="Riboflavin synthase domain-like"/>
    <property type="match status" value="1"/>
</dbReference>
<dbReference type="RefSeq" id="WP_093612863.1">
    <property type="nucleotide sequence ID" value="NZ_FONV01000004.1"/>
</dbReference>
<dbReference type="InterPro" id="IPR017927">
    <property type="entry name" value="FAD-bd_FR_type"/>
</dbReference>
<dbReference type="SUPFAM" id="SSF52343">
    <property type="entry name" value="Ferredoxin reductase-like, C-terminal NADP-linked domain"/>
    <property type="match status" value="1"/>
</dbReference>
<feature type="transmembrane region" description="Helical" evidence="14">
    <location>
        <begin position="64"/>
        <end position="83"/>
    </location>
</feature>
<evidence type="ECO:0000256" key="8">
    <source>
        <dbReference type="ARBA" id="ARBA00022989"/>
    </source>
</evidence>
<dbReference type="GO" id="GO:0016020">
    <property type="term" value="C:membrane"/>
    <property type="evidence" value="ECO:0007669"/>
    <property type="project" value="UniProtKB-SubCell"/>
</dbReference>
<proteinExistence type="predicted"/>
<organism evidence="16 17">
    <name type="scientific">Actinoplanes philippinensis</name>
    <dbReference type="NCBI Taxonomy" id="35752"/>
    <lineage>
        <taxon>Bacteria</taxon>
        <taxon>Bacillati</taxon>
        <taxon>Actinomycetota</taxon>
        <taxon>Actinomycetes</taxon>
        <taxon>Micromonosporales</taxon>
        <taxon>Micromonosporaceae</taxon>
        <taxon>Actinoplanes</taxon>
    </lineage>
</organism>
<dbReference type="Gene3D" id="2.40.30.10">
    <property type="entry name" value="Translation factors"/>
    <property type="match status" value="1"/>
</dbReference>
<accession>A0A1I2E697</accession>
<keyword evidence="10" id="KW-0408">Iron</keyword>
<evidence type="ECO:0000256" key="10">
    <source>
        <dbReference type="ARBA" id="ARBA00023004"/>
    </source>
</evidence>
<keyword evidence="11" id="KW-0411">Iron-sulfur</keyword>
<dbReference type="PROSITE" id="PS51384">
    <property type="entry name" value="FAD_FR"/>
    <property type="match status" value="1"/>
</dbReference>